<dbReference type="Pfam" id="PF06224">
    <property type="entry name" value="AlkZ-like"/>
    <property type="match status" value="1"/>
</dbReference>
<dbReference type="KEGG" id="pmad:BAY61_29765"/>
<dbReference type="Proteomes" id="UP000199494">
    <property type="component" value="Unassembled WGS sequence"/>
</dbReference>
<keyword evidence="1" id="KW-0238">DNA-binding</keyword>
<organism evidence="1 2">
    <name type="scientific">Prauserella marina</name>
    <dbReference type="NCBI Taxonomy" id="530584"/>
    <lineage>
        <taxon>Bacteria</taxon>
        <taxon>Bacillati</taxon>
        <taxon>Actinomycetota</taxon>
        <taxon>Actinomycetes</taxon>
        <taxon>Pseudonocardiales</taxon>
        <taxon>Pseudonocardiaceae</taxon>
        <taxon>Prauserella</taxon>
    </lineage>
</organism>
<dbReference type="AlphaFoldDB" id="A0A222VX51"/>
<gene>
    <name evidence="1" type="ORF">SAMN05421630_10620</name>
</gene>
<dbReference type="InterPro" id="IPR009351">
    <property type="entry name" value="AlkZ-like"/>
</dbReference>
<dbReference type="GO" id="GO:0003677">
    <property type="term" value="F:DNA binding"/>
    <property type="evidence" value="ECO:0007669"/>
    <property type="project" value="UniProtKB-KW"/>
</dbReference>
<keyword evidence="2" id="KW-1185">Reference proteome</keyword>
<dbReference type="STRING" id="530584.SAMN05421630_10620"/>
<accession>A0A222VX51</accession>
<sequence length="394" mass="41451">MDAVTPSAAVGYRVAAHGLAHRSPSAELPNATGAIGVQDTPPGTAGQALHARLANLAPEDVDSAVMERKTLVTIWAMRGAPHVVPFAETAVFTEGLLPDDDASCLHFINGASGHLDRFSLSASEAVALTLDELPKALGGKQLTKDELGVALAERVGKRLPSSARKGFTEPDGLGKNTYGESLVRYALYVVALHGVLCIVPRTKGASLFALTEDWLGEPLPAMPSEAARAEIVRRYLRCHGPSDKTAFATWAGVSPSFAAASWELIAGELTAVDYAGRTAWLLAEDLPALAAPPSAEGVRLLPPYDPLLATRDRAAFVSGTARQREIWRIQGNPGVVLGEGEIVGTWRPRKQGKNITITVSAMRTLTAATRDAITAEASALAPFRGAAKATVVFA</sequence>
<name>A0A222VX51_9PSEU</name>
<dbReference type="PANTHER" id="PTHR38479:SF2">
    <property type="entry name" value="WINGED HELIX DNA-BINDING DOMAIN-CONTAINING PROTEIN"/>
    <property type="match status" value="1"/>
</dbReference>
<dbReference type="RefSeq" id="WP_170140102.1">
    <property type="nucleotide sequence ID" value="NZ_CP016353.1"/>
</dbReference>
<protein>
    <submittedName>
        <fullName evidence="1">Winged helix DNA-binding domain-containing protein</fullName>
    </submittedName>
</protein>
<proteinExistence type="predicted"/>
<reference evidence="1 2" key="1">
    <citation type="submission" date="2016-10" db="EMBL/GenBank/DDBJ databases">
        <authorList>
            <person name="de Groot N.N."/>
        </authorList>
    </citation>
    <scope>NUCLEOTIDE SEQUENCE [LARGE SCALE GENOMIC DNA]</scope>
    <source>
        <strain evidence="1 2">CGMCC 4.5506</strain>
    </source>
</reference>
<dbReference type="PANTHER" id="PTHR38479">
    <property type="entry name" value="LMO0824 PROTEIN"/>
    <property type="match status" value="1"/>
</dbReference>
<dbReference type="EMBL" id="FMZE01000006">
    <property type="protein sequence ID" value="SDD12397.1"/>
    <property type="molecule type" value="Genomic_DNA"/>
</dbReference>
<evidence type="ECO:0000313" key="2">
    <source>
        <dbReference type="Proteomes" id="UP000199494"/>
    </source>
</evidence>
<evidence type="ECO:0000313" key="1">
    <source>
        <dbReference type="EMBL" id="SDD12397.1"/>
    </source>
</evidence>